<accession>A0A559K5N2</accession>
<evidence type="ECO:0000256" key="1">
    <source>
        <dbReference type="SAM" id="Phobius"/>
    </source>
</evidence>
<organism evidence="2 3">
    <name type="scientific">Paenibacillus cremeus</name>
    <dbReference type="NCBI Taxonomy" id="2163881"/>
    <lineage>
        <taxon>Bacteria</taxon>
        <taxon>Bacillati</taxon>
        <taxon>Bacillota</taxon>
        <taxon>Bacilli</taxon>
        <taxon>Bacillales</taxon>
        <taxon>Paenibacillaceae</taxon>
        <taxon>Paenibacillus</taxon>
    </lineage>
</organism>
<keyword evidence="1" id="KW-1133">Transmembrane helix</keyword>
<feature type="transmembrane region" description="Helical" evidence="1">
    <location>
        <begin position="74"/>
        <end position="94"/>
    </location>
</feature>
<protein>
    <recommendedName>
        <fullName evidence="4">DUF2269 family protein</fullName>
    </recommendedName>
</protein>
<proteinExistence type="predicted"/>
<keyword evidence="1" id="KW-0812">Transmembrane</keyword>
<feature type="transmembrane region" description="Helical" evidence="1">
    <location>
        <begin position="6"/>
        <end position="27"/>
    </location>
</feature>
<evidence type="ECO:0000313" key="2">
    <source>
        <dbReference type="EMBL" id="TVY07439.1"/>
    </source>
</evidence>
<dbReference type="OrthoDB" id="2886943at2"/>
<reference evidence="2 3" key="1">
    <citation type="submission" date="2019-07" db="EMBL/GenBank/DDBJ databases">
        <authorList>
            <person name="Kim J."/>
        </authorList>
    </citation>
    <scope>NUCLEOTIDE SEQUENCE [LARGE SCALE GENOMIC DNA]</scope>
    <source>
        <strain evidence="2 3">JC52</strain>
    </source>
</reference>
<keyword evidence="3" id="KW-1185">Reference proteome</keyword>
<comment type="caution">
    <text evidence="2">The sequence shown here is derived from an EMBL/GenBank/DDBJ whole genome shotgun (WGS) entry which is preliminary data.</text>
</comment>
<dbReference type="AlphaFoldDB" id="A0A559K5N2"/>
<dbReference type="Proteomes" id="UP000317036">
    <property type="component" value="Unassembled WGS sequence"/>
</dbReference>
<gene>
    <name evidence="2" type="ORF">FPZ49_24065</name>
</gene>
<name>A0A559K5N2_9BACL</name>
<evidence type="ECO:0000313" key="3">
    <source>
        <dbReference type="Proteomes" id="UP000317036"/>
    </source>
</evidence>
<dbReference type="EMBL" id="VNJI01000037">
    <property type="protein sequence ID" value="TVY07439.1"/>
    <property type="molecule type" value="Genomic_DNA"/>
</dbReference>
<feature type="transmembrane region" description="Helical" evidence="1">
    <location>
        <begin position="39"/>
        <end position="62"/>
    </location>
</feature>
<dbReference type="RefSeq" id="WP_144851815.1">
    <property type="nucleotide sequence ID" value="NZ_VNJI01000037.1"/>
</dbReference>
<sequence>MMQVFLYLHVLGAVLMGFYLMLPFLAARVSALPTGAGQYGFLHVLFALNRVGQLALVISFLSGGYLVGKGSYPVVWMVLAVVLLLAIGALSGIVGKRMRLALADPSGSKIKEQLGSIRTLSTIIGILFFLTITLMKFPNVF</sequence>
<feature type="transmembrane region" description="Helical" evidence="1">
    <location>
        <begin position="115"/>
        <end position="135"/>
    </location>
</feature>
<evidence type="ECO:0008006" key="4">
    <source>
        <dbReference type="Google" id="ProtNLM"/>
    </source>
</evidence>
<keyword evidence="1" id="KW-0472">Membrane</keyword>